<evidence type="ECO:0000256" key="4">
    <source>
        <dbReference type="ARBA" id="ARBA00023136"/>
    </source>
</evidence>
<keyword evidence="3 7" id="KW-1133">Transmembrane helix</keyword>
<keyword evidence="5" id="KW-0175">Coiled coil</keyword>
<proteinExistence type="predicted"/>
<evidence type="ECO:0000256" key="7">
    <source>
        <dbReference type="SAM" id="Phobius"/>
    </source>
</evidence>
<reference evidence="9" key="1">
    <citation type="journal article" date="2019" name="Toxins">
        <title>Detection of Abrin-Like and Prepropulchellin-Like Toxin Genes and Transcripts Using Whole Genome Sequencing and Full-Length Transcript Sequencing of Abrus precatorius.</title>
        <authorList>
            <person name="Hovde B.T."/>
            <person name="Daligault H.E."/>
            <person name="Hanschen E.R."/>
            <person name="Kunde Y.A."/>
            <person name="Johnson M.B."/>
            <person name="Starkenburg S.R."/>
            <person name="Johnson S.L."/>
        </authorList>
    </citation>
    <scope>NUCLEOTIDE SEQUENCE [LARGE SCALE GENOMIC DNA]</scope>
</reference>
<gene>
    <name evidence="10" type="primary">LOC113858495</name>
</gene>
<feature type="region of interest" description="Disordered" evidence="6">
    <location>
        <begin position="239"/>
        <end position="284"/>
    </location>
</feature>
<evidence type="ECO:0000256" key="1">
    <source>
        <dbReference type="ARBA" id="ARBA00004370"/>
    </source>
</evidence>
<dbReference type="OrthoDB" id="1100010at2759"/>
<feature type="compositionally biased region" description="Acidic residues" evidence="6">
    <location>
        <begin position="255"/>
        <end position="271"/>
    </location>
</feature>
<evidence type="ECO:0000313" key="10">
    <source>
        <dbReference type="RefSeq" id="XP_027346977.1"/>
    </source>
</evidence>
<evidence type="ECO:0000256" key="2">
    <source>
        <dbReference type="ARBA" id="ARBA00022692"/>
    </source>
</evidence>
<feature type="domain" description="GTD-binding" evidence="8">
    <location>
        <begin position="132"/>
        <end position="230"/>
    </location>
</feature>
<keyword evidence="2 7" id="KW-0812">Transmembrane</keyword>
<name>A0A8B8KSX4_ABRPR</name>
<feature type="region of interest" description="Disordered" evidence="6">
    <location>
        <begin position="82"/>
        <end position="122"/>
    </location>
</feature>
<evidence type="ECO:0000313" key="9">
    <source>
        <dbReference type="Proteomes" id="UP000694853"/>
    </source>
</evidence>
<sequence length="284" mass="32585">MDFPPAFNFFTHFGCGFVLLRSLYRILNFLGLFLMCTFCFKVFRFWWHSKAAIRFLCDSGGIPRIRFCFHNLVFQVSNSKATPLEKGRDPNSKSSVKKGSNVVGEKGNANSEDGSEGKGEIEREGCNEDEVFDVKTLRKLVKIERKKANAACAELEKERTAAASSAEEAMAMILRLQREKSTAEIQATQFRRMAEEKLDYDQEMIESLQWTITDHETQKCSLEDQLEIYREELKQFMKDEEIDQMEDEVSRGFGYDDDNPDGPDYPNDPDDQVVSSPETEPQTL</sequence>
<organism evidence="9 10">
    <name type="scientific">Abrus precatorius</name>
    <name type="common">Indian licorice</name>
    <name type="synonym">Glycine abrus</name>
    <dbReference type="NCBI Taxonomy" id="3816"/>
    <lineage>
        <taxon>Eukaryota</taxon>
        <taxon>Viridiplantae</taxon>
        <taxon>Streptophyta</taxon>
        <taxon>Embryophyta</taxon>
        <taxon>Tracheophyta</taxon>
        <taxon>Spermatophyta</taxon>
        <taxon>Magnoliopsida</taxon>
        <taxon>eudicotyledons</taxon>
        <taxon>Gunneridae</taxon>
        <taxon>Pentapetalae</taxon>
        <taxon>rosids</taxon>
        <taxon>fabids</taxon>
        <taxon>Fabales</taxon>
        <taxon>Fabaceae</taxon>
        <taxon>Papilionoideae</taxon>
        <taxon>50 kb inversion clade</taxon>
        <taxon>NPAAA clade</taxon>
        <taxon>indigoferoid/millettioid clade</taxon>
        <taxon>Abreae</taxon>
        <taxon>Abrus</taxon>
    </lineage>
</organism>
<dbReference type="GO" id="GO:0080115">
    <property type="term" value="F:myosin XI tail binding"/>
    <property type="evidence" value="ECO:0007669"/>
    <property type="project" value="UniProtKB-ARBA"/>
</dbReference>
<dbReference type="KEGG" id="aprc:113858495"/>
<dbReference type="PANTHER" id="PTHR31422:SF2">
    <property type="entry name" value="PROTEIN FLOURY 1-LIKE"/>
    <property type="match status" value="1"/>
</dbReference>
<keyword evidence="9" id="KW-1185">Reference proteome</keyword>
<dbReference type="Pfam" id="PF04576">
    <property type="entry name" value="Zein-binding"/>
    <property type="match status" value="1"/>
</dbReference>
<evidence type="ECO:0000256" key="6">
    <source>
        <dbReference type="SAM" id="MobiDB-lite"/>
    </source>
</evidence>
<protein>
    <submittedName>
        <fullName evidence="10">Myosin-binding protein 3-like</fullName>
    </submittedName>
</protein>
<dbReference type="RefSeq" id="XP_027346977.1">
    <property type="nucleotide sequence ID" value="XM_027491176.1"/>
</dbReference>
<feature type="compositionally biased region" description="Polar residues" evidence="6">
    <location>
        <begin position="273"/>
        <end position="284"/>
    </location>
</feature>
<feature type="transmembrane region" description="Helical" evidence="7">
    <location>
        <begin position="29"/>
        <end position="47"/>
    </location>
</feature>
<reference evidence="10" key="2">
    <citation type="submission" date="2025-08" db="UniProtKB">
        <authorList>
            <consortium name="RefSeq"/>
        </authorList>
    </citation>
    <scope>IDENTIFICATION</scope>
    <source>
        <tissue evidence="10">Young leaves</tissue>
    </source>
</reference>
<accession>A0A8B8KSX4</accession>
<evidence type="ECO:0000256" key="3">
    <source>
        <dbReference type="ARBA" id="ARBA00022989"/>
    </source>
</evidence>
<feature type="compositionally biased region" description="Low complexity" evidence="6">
    <location>
        <begin position="92"/>
        <end position="108"/>
    </location>
</feature>
<evidence type="ECO:0000259" key="8">
    <source>
        <dbReference type="PROSITE" id="PS51775"/>
    </source>
</evidence>
<comment type="subcellular location">
    <subcellularLocation>
        <location evidence="1">Membrane</location>
    </subcellularLocation>
</comment>
<dbReference type="GO" id="GO:0016020">
    <property type="term" value="C:membrane"/>
    <property type="evidence" value="ECO:0007669"/>
    <property type="project" value="UniProtKB-SubCell"/>
</dbReference>
<dbReference type="InterPro" id="IPR007656">
    <property type="entry name" value="GTD-bd"/>
</dbReference>
<dbReference type="PROSITE" id="PS51775">
    <property type="entry name" value="GTD_BINDING"/>
    <property type="match status" value="1"/>
</dbReference>
<evidence type="ECO:0000256" key="5">
    <source>
        <dbReference type="SAM" id="Coils"/>
    </source>
</evidence>
<dbReference type="PANTHER" id="PTHR31422">
    <property type="entry name" value="BNAANNG28530D PROTEIN"/>
    <property type="match status" value="1"/>
</dbReference>
<feature type="coiled-coil region" evidence="5">
    <location>
        <begin position="138"/>
        <end position="186"/>
    </location>
</feature>
<dbReference type="GeneID" id="113858495"/>
<dbReference type="Proteomes" id="UP000694853">
    <property type="component" value="Unplaced"/>
</dbReference>
<dbReference type="AlphaFoldDB" id="A0A8B8KSX4"/>
<keyword evidence="4 7" id="KW-0472">Membrane</keyword>